<dbReference type="PANTHER" id="PTHR13107:SF0">
    <property type="entry name" value="N6-ADENOSINE-METHYLTRANSFERASE NON-CATALYTIC SUBUNIT"/>
    <property type="match status" value="1"/>
</dbReference>
<dbReference type="GO" id="GO:0036396">
    <property type="term" value="C:RNA N6-methyladenosine methyltransferase complex"/>
    <property type="evidence" value="ECO:0007669"/>
    <property type="project" value="TreeGrafter"/>
</dbReference>
<evidence type="ECO:0000313" key="6">
    <source>
        <dbReference type="Proteomes" id="UP000631114"/>
    </source>
</evidence>
<evidence type="ECO:0000313" key="5">
    <source>
        <dbReference type="EMBL" id="KAF9614130.1"/>
    </source>
</evidence>
<evidence type="ECO:0008006" key="7">
    <source>
        <dbReference type="Google" id="ProtNLM"/>
    </source>
</evidence>
<dbReference type="Pfam" id="PF05063">
    <property type="entry name" value="MT-A70"/>
    <property type="match status" value="1"/>
</dbReference>
<feature type="compositionally biased region" description="Basic and acidic residues" evidence="4">
    <location>
        <begin position="50"/>
        <end position="101"/>
    </location>
</feature>
<feature type="compositionally biased region" description="Polar residues" evidence="4">
    <location>
        <begin position="521"/>
        <end position="531"/>
    </location>
</feature>
<dbReference type="InterPro" id="IPR045123">
    <property type="entry name" value="METTL14-like"/>
</dbReference>
<gene>
    <name evidence="5" type="ORF">IFM89_015449</name>
</gene>
<protein>
    <recommendedName>
        <fullName evidence="7">Methyltransferase-like protein 1</fullName>
    </recommendedName>
</protein>
<evidence type="ECO:0000256" key="2">
    <source>
        <dbReference type="ARBA" id="ARBA00023242"/>
    </source>
</evidence>
<comment type="caution">
    <text evidence="5">The sequence shown here is derived from an EMBL/GenBank/DDBJ whole genome shotgun (WGS) entry which is preliminary data.</text>
</comment>
<evidence type="ECO:0000256" key="3">
    <source>
        <dbReference type="PROSITE-ProRule" id="PRU00489"/>
    </source>
</evidence>
<feature type="compositionally biased region" description="Basic and acidic residues" evidence="4">
    <location>
        <begin position="359"/>
        <end position="422"/>
    </location>
</feature>
<feature type="compositionally biased region" description="Polar residues" evidence="4">
    <location>
        <begin position="1122"/>
        <end position="1145"/>
    </location>
</feature>
<feature type="compositionally biased region" description="Basic and acidic residues" evidence="4">
    <location>
        <begin position="228"/>
        <end position="271"/>
    </location>
</feature>
<feature type="compositionally biased region" description="Polar residues" evidence="4">
    <location>
        <begin position="476"/>
        <end position="489"/>
    </location>
</feature>
<dbReference type="PROSITE" id="PS00092">
    <property type="entry name" value="N6_MTASE"/>
    <property type="match status" value="1"/>
</dbReference>
<dbReference type="AlphaFoldDB" id="A0A835I9T6"/>
<comment type="subcellular location">
    <subcellularLocation>
        <location evidence="1">Nucleus</location>
    </subcellularLocation>
</comment>
<proteinExistence type="inferred from homology"/>
<dbReference type="PANTHER" id="PTHR13107">
    <property type="entry name" value="N6-ADENOSINE-METHYLTRANSFERASE NON-CATALYTIC SUBUNIT"/>
    <property type="match status" value="1"/>
</dbReference>
<feature type="compositionally biased region" description="Low complexity" evidence="4">
    <location>
        <begin position="1091"/>
        <end position="1109"/>
    </location>
</feature>
<dbReference type="GO" id="GO:0005634">
    <property type="term" value="C:nucleus"/>
    <property type="evidence" value="ECO:0007669"/>
    <property type="project" value="UniProtKB-SubCell"/>
</dbReference>
<sequence length="1197" mass="133689">MENRESSRSYKRDVEERSDMKGDRVGDEEEWDSSEKRKYRAGSGDEDDYDTRKELRSKQLKKNQEEKKHSSDYQERESESYRKGRDISGSKGDDSERESSRKSSSKPLVLESSQSKSRSKLSSSHDADQEKTKDKDSRYSERKESSRDKGHGTREAEKNLKRYESDSVRKGEENSYVEKSDSRTGKASDVKHGTVRERLPDLRNESNETKARVVDSNSDTPVKSSNGGEKRIDEENSKSRDRSEALEEDNRLGSISREERSSRDDKLRTVQDKPSGIFEDIDSNAHKTSTRGHGEKTETHRHLSDPAYGIHDIADSRERSINTDEDGRARTMDRTERSQALQKVLEPWEGWEAPSTVRNNERSLSLKEKEREKDNYRDSDRSISLKEKEREKDSYRDDRSKGHDNSWSDRNKDREGSKDNWRRRYQGGNDKDSAYVDVNIDYENGWDSRRRDRERIDNDKVHFNPGYRRTGRNDGSKTSSSYGNANRSSEMIEIRPTSIDYGRDESGSILTGRKTEGGPQTDHTSATSDEQWGNLPDDRSRMTDVFGPADDLQERYPDDGFSVLDQNSGRNNLDMEKGRGQKGVVGANRSGGGPSPRSASQLPFGNNQGSGNFSRSTQQGAKGSRLGRGGRGRVQGRDAQRVGIQLPMMGPPFGHLGLPPGHMQALGPNMSPGPGPPIGLGVFIPQFSNPNVWPGARGIDMNMLAGPPGPSPVPPGPSPSRFPPNVLTGPNPSMYFNQQSSVIGVSPGISGPGFNAMGTMGRGMPNEKALGGWSAPRITGPPGKAPSRGEQNDYSQHFVDTGSRPQNFIRELELTSVVEDYPKLRELIQKKDEIVSKVATPPMYYKCDLREFVLSPEFFGTKFDVILVDPPWEEYVHRAPGVADLTEYWTFEQISNLKIEAIADTPSFIFLWVGDGVGLEQGRQCLRKWGFRRCEDICWVKTNKGNAAPGLRHDSHTLFQHSKEHCLMGIKGTVRRSTDGHIIHANIDTDIIIAEEPPYGSSKKPEDMYRIIEHFSLGRRRLELFGEDHNIRSGWLTVGKGLSSSNFNAEGYIRNFCDKDGKVWQGGGGRNPPPEAPHLVLTTPDIEGLRPKSPIQKNQQQPQSSSLSQTTVASVNKRPAATSPQNRTILSLNQEGSSSNASMPVQWTSPMVGIKTPDTVNVVRDDKSFDGYGYEPSGGQAIGDQLNFASQGASNLL</sequence>
<feature type="compositionally biased region" description="Basic and acidic residues" evidence="4">
    <location>
        <begin position="123"/>
        <end position="213"/>
    </location>
</feature>
<accession>A0A835I9T6</accession>
<dbReference type="OrthoDB" id="14833at2759"/>
<feature type="compositionally biased region" description="Basic and acidic residues" evidence="4">
    <location>
        <begin position="1"/>
        <end position="25"/>
    </location>
</feature>
<feature type="compositionally biased region" description="Basic and acidic residues" evidence="4">
    <location>
        <begin position="446"/>
        <end position="462"/>
    </location>
</feature>
<name>A0A835I9T6_9MAGN</name>
<dbReference type="PROSITE" id="PS51592">
    <property type="entry name" value="SAM_MTA70L_2"/>
    <property type="match status" value="1"/>
</dbReference>
<keyword evidence="2" id="KW-0539">Nucleus</keyword>
<evidence type="ECO:0000256" key="4">
    <source>
        <dbReference type="SAM" id="MobiDB-lite"/>
    </source>
</evidence>
<dbReference type="EMBL" id="JADFTS010000003">
    <property type="protein sequence ID" value="KAF9614130.1"/>
    <property type="molecule type" value="Genomic_DNA"/>
</dbReference>
<dbReference type="InterPro" id="IPR002052">
    <property type="entry name" value="DNA_methylase_N6_adenine_CS"/>
</dbReference>
<feature type="compositionally biased region" description="Basic and acidic residues" evidence="4">
    <location>
        <begin position="292"/>
        <end position="304"/>
    </location>
</feature>
<feature type="region of interest" description="Disordered" evidence="4">
    <location>
        <begin position="1"/>
        <end position="636"/>
    </location>
</feature>
<feature type="region of interest" description="Disordered" evidence="4">
    <location>
        <begin position="1064"/>
        <end position="1145"/>
    </location>
</feature>
<evidence type="ECO:0000256" key="1">
    <source>
        <dbReference type="ARBA" id="ARBA00004123"/>
    </source>
</evidence>
<dbReference type="GO" id="GO:0032259">
    <property type="term" value="P:methylation"/>
    <property type="evidence" value="ECO:0007669"/>
    <property type="project" value="InterPro"/>
</dbReference>
<dbReference type="Proteomes" id="UP000631114">
    <property type="component" value="Unassembled WGS sequence"/>
</dbReference>
<dbReference type="GO" id="GO:0003729">
    <property type="term" value="F:mRNA binding"/>
    <property type="evidence" value="ECO:0007669"/>
    <property type="project" value="TreeGrafter"/>
</dbReference>
<dbReference type="SUPFAM" id="SSF53335">
    <property type="entry name" value="S-adenosyl-L-methionine-dependent methyltransferases"/>
    <property type="match status" value="1"/>
</dbReference>
<comment type="similarity">
    <text evidence="3">Belongs to the MT-A70-like family.</text>
</comment>
<dbReference type="PROSITE" id="PS51143">
    <property type="entry name" value="MT_A70"/>
    <property type="match status" value="1"/>
</dbReference>
<dbReference type="InterPro" id="IPR007757">
    <property type="entry name" value="MT-A70-like"/>
</dbReference>
<organism evidence="5 6">
    <name type="scientific">Coptis chinensis</name>
    <dbReference type="NCBI Taxonomy" id="261450"/>
    <lineage>
        <taxon>Eukaryota</taxon>
        <taxon>Viridiplantae</taxon>
        <taxon>Streptophyta</taxon>
        <taxon>Embryophyta</taxon>
        <taxon>Tracheophyta</taxon>
        <taxon>Spermatophyta</taxon>
        <taxon>Magnoliopsida</taxon>
        <taxon>Ranunculales</taxon>
        <taxon>Ranunculaceae</taxon>
        <taxon>Coptidoideae</taxon>
        <taxon>Coptis</taxon>
    </lineage>
</organism>
<feature type="compositionally biased region" description="Low complexity" evidence="4">
    <location>
        <begin position="112"/>
        <end position="122"/>
    </location>
</feature>
<dbReference type="InterPro" id="IPR029063">
    <property type="entry name" value="SAM-dependent_MTases_sf"/>
</dbReference>
<dbReference type="GO" id="GO:0008168">
    <property type="term" value="F:methyltransferase activity"/>
    <property type="evidence" value="ECO:0007669"/>
    <property type="project" value="InterPro"/>
</dbReference>
<feature type="compositionally biased region" description="Polar residues" evidence="4">
    <location>
        <begin position="215"/>
        <end position="227"/>
    </location>
</feature>
<keyword evidence="6" id="KW-1185">Reference proteome</keyword>
<feature type="compositionally biased region" description="Polar residues" evidence="4">
    <location>
        <begin position="601"/>
        <end position="619"/>
    </location>
</feature>
<feature type="compositionally biased region" description="Basic and acidic residues" evidence="4">
    <location>
        <begin position="312"/>
        <end position="337"/>
    </location>
</feature>
<reference evidence="5 6" key="1">
    <citation type="submission" date="2020-10" db="EMBL/GenBank/DDBJ databases">
        <title>The Coptis chinensis genome and diversification of protoberbering-type alkaloids.</title>
        <authorList>
            <person name="Wang B."/>
            <person name="Shu S."/>
            <person name="Song C."/>
            <person name="Liu Y."/>
        </authorList>
    </citation>
    <scope>NUCLEOTIDE SEQUENCE [LARGE SCALE GENOMIC DNA]</scope>
    <source>
        <strain evidence="5">HL-2020</strain>
        <tissue evidence="5">Leaf</tissue>
    </source>
</reference>